<dbReference type="RefSeq" id="WP_343889155.1">
    <property type="nucleotide sequence ID" value="NZ_BAAAEH010000017.1"/>
</dbReference>
<dbReference type="InterPro" id="IPR001179">
    <property type="entry name" value="PPIase_FKBP_dom"/>
</dbReference>
<proteinExistence type="inferred from homology"/>
<dbReference type="EC" id="5.2.1.8" evidence="6"/>
<feature type="domain" description="PPIase FKBP-type" evidence="8">
    <location>
        <begin position="80"/>
        <end position="162"/>
    </location>
</feature>
<evidence type="ECO:0000259" key="8">
    <source>
        <dbReference type="PROSITE" id="PS50059"/>
    </source>
</evidence>
<keyword evidence="10" id="KW-1185">Reference proteome</keyword>
<sequence length="190" mass="19902">MSLTLASPLRKGALPSIVLVGILSGVPSGVVQPAVAQVAPDPVATFLAGNRGAKGVVETASGLQYQVLEPGADQARPTDQDVALVNYEGRLADGTTFDKSEQPTPMPVTEVIPGFSEGLKLMTRGAKYRFWIKPSLGYGGEASGPIPANSLLVFDVEMIDFLPEAVVRQMMQQQQATDPGAAQPGTSHSK</sequence>
<evidence type="ECO:0000256" key="3">
    <source>
        <dbReference type="ARBA" id="ARBA00023110"/>
    </source>
</evidence>
<dbReference type="PROSITE" id="PS50059">
    <property type="entry name" value="FKBP_PPIASE"/>
    <property type="match status" value="1"/>
</dbReference>
<evidence type="ECO:0000256" key="4">
    <source>
        <dbReference type="ARBA" id="ARBA00023235"/>
    </source>
</evidence>
<organism evidence="9 10">
    <name type="scientific">Sphingomonas oligophenolica</name>
    <dbReference type="NCBI Taxonomy" id="301154"/>
    <lineage>
        <taxon>Bacteria</taxon>
        <taxon>Pseudomonadati</taxon>
        <taxon>Pseudomonadota</taxon>
        <taxon>Alphaproteobacteria</taxon>
        <taxon>Sphingomonadales</taxon>
        <taxon>Sphingomonadaceae</taxon>
        <taxon>Sphingomonas</taxon>
    </lineage>
</organism>
<keyword evidence="3 5" id="KW-0697">Rotamase</keyword>
<dbReference type="EMBL" id="JBDIME010000035">
    <property type="protein sequence ID" value="MEN2792927.1"/>
    <property type="molecule type" value="Genomic_DNA"/>
</dbReference>
<feature type="region of interest" description="Disordered" evidence="7">
    <location>
        <begin position="170"/>
        <end position="190"/>
    </location>
</feature>
<dbReference type="SUPFAM" id="SSF54534">
    <property type="entry name" value="FKBP-like"/>
    <property type="match status" value="1"/>
</dbReference>
<reference evidence="9 10" key="1">
    <citation type="submission" date="2024-05" db="EMBL/GenBank/DDBJ databases">
        <authorList>
            <person name="Liu Q."/>
            <person name="Xin Y.-H."/>
        </authorList>
    </citation>
    <scope>NUCLEOTIDE SEQUENCE [LARGE SCALE GENOMIC DNA]</scope>
    <source>
        <strain evidence="9 10">CGMCC 1.10181</strain>
    </source>
</reference>
<dbReference type="Gene3D" id="3.10.50.40">
    <property type="match status" value="1"/>
</dbReference>
<evidence type="ECO:0000256" key="1">
    <source>
        <dbReference type="ARBA" id="ARBA00000971"/>
    </source>
</evidence>
<comment type="similarity">
    <text evidence="2 6">Belongs to the FKBP-type PPIase family.</text>
</comment>
<evidence type="ECO:0000256" key="7">
    <source>
        <dbReference type="SAM" id="MobiDB-lite"/>
    </source>
</evidence>
<evidence type="ECO:0000256" key="2">
    <source>
        <dbReference type="ARBA" id="ARBA00006577"/>
    </source>
</evidence>
<dbReference type="PANTHER" id="PTHR43811:SF57">
    <property type="entry name" value="FKBP-TYPE PEPTIDYL-PROLYL CIS-TRANS ISOMERASE FKPA-RELATED"/>
    <property type="match status" value="1"/>
</dbReference>
<dbReference type="PANTHER" id="PTHR43811">
    <property type="entry name" value="FKBP-TYPE PEPTIDYL-PROLYL CIS-TRANS ISOMERASE FKPA"/>
    <property type="match status" value="1"/>
</dbReference>
<evidence type="ECO:0000256" key="6">
    <source>
        <dbReference type="RuleBase" id="RU003915"/>
    </source>
</evidence>
<dbReference type="GO" id="GO:0003755">
    <property type="term" value="F:peptidyl-prolyl cis-trans isomerase activity"/>
    <property type="evidence" value="ECO:0007669"/>
    <property type="project" value="UniProtKB-EC"/>
</dbReference>
<evidence type="ECO:0000313" key="9">
    <source>
        <dbReference type="EMBL" id="MEN2792927.1"/>
    </source>
</evidence>
<evidence type="ECO:0000256" key="5">
    <source>
        <dbReference type="PROSITE-ProRule" id="PRU00277"/>
    </source>
</evidence>
<protein>
    <recommendedName>
        <fullName evidence="6">Peptidyl-prolyl cis-trans isomerase</fullName>
        <ecNumber evidence="6">5.2.1.8</ecNumber>
    </recommendedName>
</protein>
<comment type="catalytic activity">
    <reaction evidence="1 5 6">
        <text>[protein]-peptidylproline (omega=180) = [protein]-peptidylproline (omega=0)</text>
        <dbReference type="Rhea" id="RHEA:16237"/>
        <dbReference type="Rhea" id="RHEA-COMP:10747"/>
        <dbReference type="Rhea" id="RHEA-COMP:10748"/>
        <dbReference type="ChEBI" id="CHEBI:83833"/>
        <dbReference type="ChEBI" id="CHEBI:83834"/>
        <dbReference type="EC" id="5.2.1.8"/>
    </reaction>
</comment>
<dbReference type="Proteomes" id="UP001419910">
    <property type="component" value="Unassembled WGS sequence"/>
</dbReference>
<dbReference type="Pfam" id="PF00254">
    <property type="entry name" value="FKBP_C"/>
    <property type="match status" value="1"/>
</dbReference>
<name>A0ABU9YAT7_9SPHN</name>
<comment type="caution">
    <text evidence="9">The sequence shown here is derived from an EMBL/GenBank/DDBJ whole genome shotgun (WGS) entry which is preliminary data.</text>
</comment>
<dbReference type="InterPro" id="IPR000774">
    <property type="entry name" value="PPIase_FKBP_N"/>
</dbReference>
<gene>
    <name evidence="9" type="ORF">ABC974_25085</name>
</gene>
<dbReference type="InterPro" id="IPR046357">
    <property type="entry name" value="PPIase_dom_sf"/>
</dbReference>
<keyword evidence="4 5" id="KW-0413">Isomerase</keyword>
<dbReference type="Pfam" id="PF01346">
    <property type="entry name" value="FKBP_N"/>
    <property type="match status" value="1"/>
</dbReference>
<evidence type="ECO:0000313" key="10">
    <source>
        <dbReference type="Proteomes" id="UP001419910"/>
    </source>
</evidence>
<accession>A0ABU9YAT7</accession>